<dbReference type="RefSeq" id="WP_115866636.1">
    <property type="nucleotide sequence ID" value="NZ_QREG01000002.1"/>
</dbReference>
<comment type="caution">
    <text evidence="1">The sequence shown here is derived from an EMBL/GenBank/DDBJ whole genome shotgun (WGS) entry which is preliminary data.</text>
</comment>
<gene>
    <name evidence="1" type="ORF">C7460_102121</name>
</gene>
<sequence length="236" mass="26273">MKHTAILLLIILPFIVQAQFEGRSITVYGSATTEVAPDEIYLHVHFARYERLKQEELEERQAAIARVLQSWKIKEEDIAILEIDASRGSYSGNGNKVRLSKSIEIRRNTPDGLTDLMLDLLEAGVATVEIAKLEYTSLDSMKLEVTKMAMHNARKKAEIMAASQGEALGQTILIRESENSQPYESYSTDPMVIRRGLEYTGAVSRAVSSADVPEGLRKIPVTVDVKVIYALEHPNG</sequence>
<reference evidence="1 2" key="1">
    <citation type="submission" date="2018-07" db="EMBL/GenBank/DDBJ databases">
        <title>Genomic Encyclopedia of Type Strains, Phase IV (KMG-IV): sequencing the most valuable type-strain genomes for metagenomic binning, comparative biology and taxonomic classification.</title>
        <authorList>
            <person name="Goeker M."/>
        </authorList>
    </citation>
    <scope>NUCLEOTIDE SEQUENCE [LARGE SCALE GENOMIC DNA]</scope>
    <source>
        <strain evidence="1 2">DSM 4134</strain>
    </source>
</reference>
<dbReference type="InterPro" id="IPR007497">
    <property type="entry name" value="SIMPL/DUF541"/>
</dbReference>
<accession>A0A3D9L6W9</accession>
<evidence type="ECO:0000313" key="1">
    <source>
        <dbReference type="EMBL" id="REE02101.1"/>
    </source>
</evidence>
<organism evidence="1 2">
    <name type="scientific">Marinoscillum furvescens DSM 4134</name>
    <dbReference type="NCBI Taxonomy" id="1122208"/>
    <lineage>
        <taxon>Bacteria</taxon>
        <taxon>Pseudomonadati</taxon>
        <taxon>Bacteroidota</taxon>
        <taxon>Cytophagia</taxon>
        <taxon>Cytophagales</taxon>
        <taxon>Reichenbachiellaceae</taxon>
        <taxon>Marinoscillum</taxon>
    </lineage>
</organism>
<dbReference type="Gene3D" id="3.30.110.170">
    <property type="entry name" value="Protein of unknown function (DUF541), domain 1"/>
    <property type="match status" value="1"/>
</dbReference>
<protein>
    <submittedName>
        <fullName evidence="1">Uncharacterized protein YggE</fullName>
    </submittedName>
</protein>
<proteinExistence type="predicted"/>
<dbReference type="PANTHER" id="PTHR34387">
    <property type="entry name" value="SLR1258 PROTEIN"/>
    <property type="match status" value="1"/>
</dbReference>
<dbReference type="GO" id="GO:0006974">
    <property type="term" value="P:DNA damage response"/>
    <property type="evidence" value="ECO:0007669"/>
    <property type="project" value="TreeGrafter"/>
</dbReference>
<dbReference type="Pfam" id="PF04402">
    <property type="entry name" value="SIMPL"/>
    <property type="match status" value="1"/>
</dbReference>
<dbReference type="Gene3D" id="3.30.70.2970">
    <property type="entry name" value="Protein of unknown function (DUF541), domain 2"/>
    <property type="match status" value="1"/>
</dbReference>
<dbReference type="InterPro" id="IPR052022">
    <property type="entry name" value="26kDa_periplasmic_antigen"/>
</dbReference>
<keyword evidence="2" id="KW-1185">Reference proteome</keyword>
<dbReference type="OrthoDB" id="1242975at2"/>
<dbReference type="PANTHER" id="PTHR34387:SF1">
    <property type="entry name" value="PERIPLASMIC IMMUNOGENIC PROTEIN"/>
    <property type="match status" value="1"/>
</dbReference>
<dbReference type="Proteomes" id="UP000256779">
    <property type="component" value="Unassembled WGS sequence"/>
</dbReference>
<dbReference type="AlphaFoldDB" id="A0A3D9L6W9"/>
<evidence type="ECO:0000313" key="2">
    <source>
        <dbReference type="Proteomes" id="UP000256779"/>
    </source>
</evidence>
<dbReference type="EMBL" id="QREG01000002">
    <property type="protein sequence ID" value="REE02101.1"/>
    <property type="molecule type" value="Genomic_DNA"/>
</dbReference>
<name>A0A3D9L6W9_MARFU</name>